<dbReference type="AlphaFoldDB" id="A0A8S1DLA6"/>
<dbReference type="EMBL" id="CADEPI010000294">
    <property type="protein sequence ID" value="CAB3383064.1"/>
    <property type="molecule type" value="Genomic_DNA"/>
</dbReference>
<protein>
    <submittedName>
        <fullName evidence="1">Uncharacterized protein</fullName>
    </submittedName>
</protein>
<comment type="caution">
    <text evidence="1">The sequence shown here is derived from an EMBL/GenBank/DDBJ whole genome shotgun (WGS) entry which is preliminary data.</text>
</comment>
<name>A0A8S1DLA6_9INSE</name>
<keyword evidence="2" id="KW-1185">Reference proteome</keyword>
<proteinExistence type="predicted"/>
<dbReference type="Proteomes" id="UP000494165">
    <property type="component" value="Unassembled WGS sequence"/>
</dbReference>
<gene>
    <name evidence="1" type="ORF">CLODIP_2_CD06340</name>
</gene>
<accession>A0A8S1DLA6</accession>
<sequence>MFNYLVLPMFNIPLENDPGVMQKIYMSAFLGMDVMPAIARIKDASSGNFSTLQPDAYHSTFYKFRHLDLKMISHSQLRKQFNPSTFTFLA</sequence>
<evidence type="ECO:0000313" key="1">
    <source>
        <dbReference type="EMBL" id="CAB3383064.1"/>
    </source>
</evidence>
<evidence type="ECO:0000313" key="2">
    <source>
        <dbReference type="Proteomes" id="UP000494165"/>
    </source>
</evidence>
<organism evidence="1 2">
    <name type="scientific">Cloeon dipterum</name>
    <dbReference type="NCBI Taxonomy" id="197152"/>
    <lineage>
        <taxon>Eukaryota</taxon>
        <taxon>Metazoa</taxon>
        <taxon>Ecdysozoa</taxon>
        <taxon>Arthropoda</taxon>
        <taxon>Hexapoda</taxon>
        <taxon>Insecta</taxon>
        <taxon>Pterygota</taxon>
        <taxon>Palaeoptera</taxon>
        <taxon>Ephemeroptera</taxon>
        <taxon>Pisciforma</taxon>
        <taxon>Baetidae</taxon>
        <taxon>Cloeon</taxon>
    </lineage>
</organism>
<reference evidence="1 2" key="1">
    <citation type="submission" date="2020-04" db="EMBL/GenBank/DDBJ databases">
        <authorList>
            <person name="Alioto T."/>
            <person name="Alioto T."/>
            <person name="Gomez Garrido J."/>
        </authorList>
    </citation>
    <scope>NUCLEOTIDE SEQUENCE [LARGE SCALE GENOMIC DNA]</scope>
</reference>